<comment type="caution">
    <text evidence="2">The sequence shown here is derived from an EMBL/GenBank/DDBJ whole genome shotgun (WGS) entry which is preliminary data.</text>
</comment>
<protein>
    <recommendedName>
        <fullName evidence="1">Transposase IS701-like DDE domain-containing protein</fullName>
    </recommendedName>
</protein>
<evidence type="ECO:0000313" key="2">
    <source>
        <dbReference type="EMBL" id="GIE73343.1"/>
    </source>
</evidence>
<dbReference type="Proteomes" id="UP000624709">
    <property type="component" value="Unassembled WGS sequence"/>
</dbReference>
<feature type="domain" description="Transposase IS701-like DDE" evidence="1">
    <location>
        <begin position="25"/>
        <end position="106"/>
    </location>
</feature>
<dbReference type="EMBL" id="BOMS01000170">
    <property type="protein sequence ID" value="GIE73343.1"/>
    <property type="molecule type" value="Genomic_DNA"/>
</dbReference>
<gene>
    <name evidence="2" type="ORF">Apa02nite_094510</name>
</gene>
<accession>A0ABQ4BRQ0</accession>
<dbReference type="Pfam" id="PF13546">
    <property type="entry name" value="DDE_5"/>
    <property type="match status" value="1"/>
</dbReference>
<proteinExistence type="predicted"/>
<evidence type="ECO:0000313" key="3">
    <source>
        <dbReference type="Proteomes" id="UP000624709"/>
    </source>
</evidence>
<organism evidence="2 3">
    <name type="scientific">Actinoplanes palleronii</name>
    <dbReference type="NCBI Taxonomy" id="113570"/>
    <lineage>
        <taxon>Bacteria</taxon>
        <taxon>Bacillati</taxon>
        <taxon>Actinomycetota</taxon>
        <taxon>Actinomycetes</taxon>
        <taxon>Micromonosporales</taxon>
        <taxon>Micromonosporaceae</taxon>
        <taxon>Actinoplanes</taxon>
    </lineage>
</organism>
<keyword evidence="3" id="KW-1185">Reference proteome</keyword>
<sequence length="290" mass="31825">MAAAYRVDAQRWSQLFSDLMDPIEARFTRPEPRRRVRDFVAGLLAPLPVKNCWTIAEHAGDDGPGGMQDLIGRASWDDALVRADVRDFVTARLGHPDGVLLVDETGDLPQHLRADTADQLAGGRVPLRPPRVPVQGCVLAAPAFERTAHPAVDPAGGRTPALRFGDPRVMALTGALCHTLLAATGFTNKHLRVLIAGLLGSDYRPNQMTYDLRRLRLSGLVRRLPRSNRYLLTPDGIRIAIFYTKVYHLLLVPLTAVDQPQAPPDLRAALATITGHVDQYAIRARLPRAA</sequence>
<evidence type="ECO:0000259" key="1">
    <source>
        <dbReference type="Pfam" id="PF13546"/>
    </source>
</evidence>
<dbReference type="InterPro" id="IPR038721">
    <property type="entry name" value="IS701-like_DDE_dom"/>
</dbReference>
<name>A0ABQ4BRQ0_9ACTN</name>
<reference evidence="2 3" key="1">
    <citation type="submission" date="2021-01" db="EMBL/GenBank/DDBJ databases">
        <title>Whole genome shotgun sequence of Actinoplanes palleronii NBRC 14916.</title>
        <authorList>
            <person name="Komaki H."/>
            <person name="Tamura T."/>
        </authorList>
    </citation>
    <scope>NUCLEOTIDE SEQUENCE [LARGE SCALE GENOMIC DNA]</scope>
    <source>
        <strain evidence="2 3">NBRC 14916</strain>
    </source>
</reference>